<dbReference type="Proteomes" id="UP000466586">
    <property type="component" value="Unassembled WGS sequence"/>
</dbReference>
<evidence type="ECO:0000259" key="1">
    <source>
        <dbReference type="Pfam" id="PF17931"/>
    </source>
</evidence>
<feature type="domain" description="Tetracyclin repressor-like C-terminal" evidence="1">
    <location>
        <begin position="79"/>
        <end position="205"/>
    </location>
</feature>
<dbReference type="Pfam" id="PF17931">
    <property type="entry name" value="TetR_C_23"/>
    <property type="match status" value="1"/>
</dbReference>
<evidence type="ECO:0000313" key="2">
    <source>
        <dbReference type="EMBL" id="MXV52955.1"/>
    </source>
</evidence>
<dbReference type="AlphaFoldDB" id="A0A7K1YED5"/>
<evidence type="ECO:0000313" key="3">
    <source>
        <dbReference type="Proteomes" id="UP000466586"/>
    </source>
</evidence>
<name>A0A7K1YED5_9SPHI</name>
<dbReference type="EMBL" id="WVHT01000011">
    <property type="protein sequence ID" value="MXV52955.1"/>
    <property type="molecule type" value="Genomic_DNA"/>
</dbReference>
<protein>
    <submittedName>
        <fullName evidence="2">TetR/AcrR family transcriptional regulator</fullName>
    </submittedName>
</protein>
<dbReference type="InterPro" id="IPR036271">
    <property type="entry name" value="Tet_transcr_reg_TetR-rel_C_sf"/>
</dbReference>
<proteinExistence type="predicted"/>
<sequence length="217" mass="25253">MATREQIQNEYIDYVLTSGQRPSSVYIFSKNRGMDESEFYEFFGSFEGVEESIWTSLIEHTIDEIKTQDIWNEYSSREKALSFFYSYTELLKSRRSFILQSYRAIPRGVTTPAVLEGTKETFKIFASELINDGLESGELAERKFFDKRYKDALWAQFAFILNFWIHDGSPGFEKTDEAIEKGINLTFDMFERSAIDNLIDYGKFLARSGGLRNTVRV</sequence>
<dbReference type="SUPFAM" id="SSF48498">
    <property type="entry name" value="Tetracyclin repressor-like, C-terminal domain"/>
    <property type="match status" value="1"/>
</dbReference>
<gene>
    <name evidence="2" type="ORF">GS399_18445</name>
</gene>
<comment type="caution">
    <text evidence="2">The sequence shown here is derived from an EMBL/GenBank/DDBJ whole genome shotgun (WGS) entry which is preliminary data.</text>
</comment>
<organism evidence="2 3">
    <name type="scientific">Hufsiella arboris</name>
    <dbReference type="NCBI Taxonomy" id="2695275"/>
    <lineage>
        <taxon>Bacteria</taxon>
        <taxon>Pseudomonadati</taxon>
        <taxon>Bacteroidota</taxon>
        <taxon>Sphingobacteriia</taxon>
        <taxon>Sphingobacteriales</taxon>
        <taxon>Sphingobacteriaceae</taxon>
        <taxon>Hufsiella</taxon>
    </lineage>
</organism>
<keyword evidence="3" id="KW-1185">Reference proteome</keyword>
<dbReference type="InterPro" id="IPR041673">
    <property type="entry name" value="TetR_C_23"/>
</dbReference>
<reference evidence="2 3" key="1">
    <citation type="submission" date="2019-11" db="EMBL/GenBank/DDBJ databases">
        <title>Pedobacter sp. HMF7647 Genome sequencing and assembly.</title>
        <authorList>
            <person name="Kang H."/>
            <person name="Kim H."/>
            <person name="Joh K."/>
        </authorList>
    </citation>
    <scope>NUCLEOTIDE SEQUENCE [LARGE SCALE GENOMIC DNA]</scope>
    <source>
        <strain evidence="2 3">HMF7647</strain>
    </source>
</reference>
<accession>A0A7K1YED5</accession>